<sequence>MFREIGLIGATGIAERAIIGPARARDDVRVYAVAASSAERARGYRDKHGIPVAHDDYRALVDDPRVAVVYVSLHNSAHCRWAVAAARAGKHVLVEKPLCLSRRELHALRRAAADGGVRLLEAVMTAHHPWQAVVRGMIASRELGELLSVTTHITFDIPPGAGYRFRPELGGGALFDTAAYWLQAVQATVGLGGATAEGHSDFSGPHGVDVAFTAHLSWPSGVRATLHAGLAGPYRADHEFTFSGGVVRLRNFLRPSAGALPVNLIVLPHDGPRRVESFRPLGYFAAQLDRVLSTLDQPGTDEVARSAERVALMEDAYLDALGRAAVG</sequence>
<dbReference type="InterPro" id="IPR036291">
    <property type="entry name" value="NAD(P)-bd_dom_sf"/>
</dbReference>
<reference evidence="5" key="1">
    <citation type="submission" date="2022-06" db="EMBL/GenBank/DDBJ databases">
        <title>Genomic Encyclopedia of Archaeal and Bacterial Type Strains, Phase II (KMG-II): from individual species to whole genera.</title>
        <authorList>
            <person name="Goeker M."/>
        </authorList>
    </citation>
    <scope>NUCLEOTIDE SEQUENCE</scope>
    <source>
        <strain evidence="5">DSM 43935</strain>
    </source>
</reference>
<dbReference type="GO" id="GO:0000166">
    <property type="term" value="F:nucleotide binding"/>
    <property type="evidence" value="ECO:0007669"/>
    <property type="project" value="InterPro"/>
</dbReference>
<dbReference type="Proteomes" id="UP001206128">
    <property type="component" value="Unassembled WGS sequence"/>
</dbReference>
<comment type="caution">
    <text evidence="5">The sequence shown here is derived from an EMBL/GenBank/DDBJ whole genome shotgun (WGS) entry which is preliminary data.</text>
</comment>
<dbReference type="PANTHER" id="PTHR22604:SF105">
    <property type="entry name" value="TRANS-1,2-DIHYDROBENZENE-1,2-DIOL DEHYDROGENASE"/>
    <property type="match status" value="1"/>
</dbReference>
<accession>A0AAE3G9F7</accession>
<evidence type="ECO:0000259" key="3">
    <source>
        <dbReference type="Pfam" id="PF01408"/>
    </source>
</evidence>
<evidence type="ECO:0000313" key="6">
    <source>
        <dbReference type="Proteomes" id="UP001206128"/>
    </source>
</evidence>
<evidence type="ECO:0000256" key="1">
    <source>
        <dbReference type="ARBA" id="ARBA00010928"/>
    </source>
</evidence>
<dbReference type="RefSeq" id="WP_253765569.1">
    <property type="nucleotide sequence ID" value="NZ_JAMTCK010000001.1"/>
</dbReference>
<keyword evidence="2" id="KW-0560">Oxidoreductase</keyword>
<feature type="domain" description="Gfo/Idh/MocA-like oxidoreductase N-terminal" evidence="3">
    <location>
        <begin position="4"/>
        <end position="119"/>
    </location>
</feature>
<organism evidence="5 6">
    <name type="scientific">Goodfellowiella coeruleoviolacea</name>
    <dbReference type="NCBI Taxonomy" id="334858"/>
    <lineage>
        <taxon>Bacteria</taxon>
        <taxon>Bacillati</taxon>
        <taxon>Actinomycetota</taxon>
        <taxon>Actinomycetes</taxon>
        <taxon>Pseudonocardiales</taxon>
        <taxon>Pseudonocardiaceae</taxon>
        <taxon>Goodfellowiella</taxon>
    </lineage>
</organism>
<dbReference type="Gene3D" id="3.30.360.10">
    <property type="entry name" value="Dihydrodipicolinate Reductase, domain 2"/>
    <property type="match status" value="1"/>
</dbReference>
<dbReference type="GO" id="GO:0016491">
    <property type="term" value="F:oxidoreductase activity"/>
    <property type="evidence" value="ECO:0007669"/>
    <property type="project" value="UniProtKB-KW"/>
</dbReference>
<name>A0AAE3G9F7_9PSEU</name>
<dbReference type="InterPro" id="IPR055170">
    <property type="entry name" value="GFO_IDH_MocA-like_dom"/>
</dbReference>
<feature type="domain" description="GFO/IDH/MocA-like oxidoreductase" evidence="4">
    <location>
        <begin position="134"/>
        <end position="244"/>
    </location>
</feature>
<proteinExistence type="inferred from homology"/>
<dbReference type="SUPFAM" id="SSF51735">
    <property type="entry name" value="NAD(P)-binding Rossmann-fold domains"/>
    <property type="match status" value="1"/>
</dbReference>
<evidence type="ECO:0000259" key="4">
    <source>
        <dbReference type="Pfam" id="PF22725"/>
    </source>
</evidence>
<dbReference type="SUPFAM" id="SSF55347">
    <property type="entry name" value="Glyceraldehyde-3-phosphate dehydrogenase-like, C-terminal domain"/>
    <property type="match status" value="1"/>
</dbReference>
<evidence type="ECO:0000313" key="5">
    <source>
        <dbReference type="EMBL" id="MCP2163167.1"/>
    </source>
</evidence>
<dbReference type="EMBL" id="JAMTCK010000001">
    <property type="protein sequence ID" value="MCP2163167.1"/>
    <property type="molecule type" value="Genomic_DNA"/>
</dbReference>
<dbReference type="Pfam" id="PF22725">
    <property type="entry name" value="GFO_IDH_MocA_C3"/>
    <property type="match status" value="1"/>
</dbReference>
<dbReference type="InterPro" id="IPR000683">
    <property type="entry name" value="Gfo/Idh/MocA-like_OxRdtase_N"/>
</dbReference>
<keyword evidence="6" id="KW-1185">Reference proteome</keyword>
<evidence type="ECO:0000256" key="2">
    <source>
        <dbReference type="ARBA" id="ARBA00023002"/>
    </source>
</evidence>
<protein>
    <submittedName>
        <fullName evidence="5">Dehydrogenase</fullName>
    </submittedName>
</protein>
<gene>
    <name evidence="5" type="ORF">LX83_000007</name>
</gene>
<dbReference type="Gene3D" id="3.40.50.720">
    <property type="entry name" value="NAD(P)-binding Rossmann-like Domain"/>
    <property type="match status" value="1"/>
</dbReference>
<dbReference type="PANTHER" id="PTHR22604">
    <property type="entry name" value="OXIDOREDUCTASES"/>
    <property type="match status" value="1"/>
</dbReference>
<dbReference type="AlphaFoldDB" id="A0AAE3G9F7"/>
<dbReference type="Pfam" id="PF01408">
    <property type="entry name" value="GFO_IDH_MocA"/>
    <property type="match status" value="1"/>
</dbReference>
<comment type="similarity">
    <text evidence="1">Belongs to the Gfo/Idh/MocA family.</text>
</comment>
<dbReference type="InterPro" id="IPR050984">
    <property type="entry name" value="Gfo/Idh/MocA_domain"/>
</dbReference>